<proteinExistence type="predicted"/>
<sequence>MIVQKLLDWFDQNVTQLHIDVNAVRDKLIEIGVQDEIEFHFVKMDKDKVRGLLYRYTTHSAPYAHPTFHSRIIIPREMGEESEAWQRLVAVKELLHITDCDRLTAASPEAVNNLFEKFSIPPELRTADEDEPFGGSFLNDRVRIYFALAVLVPAKPRDKLRELFAAKVLTAREIAEIAAIPVRYVRHVLDDDFEALIGTLIKWEISEQPDAHAA</sequence>
<dbReference type="EMBL" id="BAAAZD010000002">
    <property type="protein sequence ID" value="GAA4007968.1"/>
    <property type="molecule type" value="Genomic_DNA"/>
</dbReference>
<accession>A0ABP7S7X4</accession>
<dbReference type="RefSeq" id="WP_344710289.1">
    <property type="nucleotide sequence ID" value="NZ_BAAAZD010000002.1"/>
</dbReference>
<organism evidence="1 2">
    <name type="scientific">Sphingomonas humi</name>
    <dbReference type="NCBI Taxonomy" id="335630"/>
    <lineage>
        <taxon>Bacteria</taxon>
        <taxon>Pseudomonadati</taxon>
        <taxon>Pseudomonadota</taxon>
        <taxon>Alphaproteobacteria</taxon>
        <taxon>Sphingomonadales</taxon>
        <taxon>Sphingomonadaceae</taxon>
        <taxon>Sphingomonas</taxon>
    </lineage>
</organism>
<comment type="caution">
    <text evidence="1">The sequence shown here is derived from an EMBL/GenBank/DDBJ whole genome shotgun (WGS) entry which is preliminary data.</text>
</comment>
<keyword evidence="2" id="KW-1185">Reference proteome</keyword>
<dbReference type="Proteomes" id="UP001501310">
    <property type="component" value="Unassembled WGS sequence"/>
</dbReference>
<protein>
    <submittedName>
        <fullName evidence="1">Uncharacterized protein</fullName>
    </submittedName>
</protein>
<evidence type="ECO:0000313" key="2">
    <source>
        <dbReference type="Proteomes" id="UP001501310"/>
    </source>
</evidence>
<gene>
    <name evidence="1" type="ORF">GCM10022211_21720</name>
</gene>
<evidence type="ECO:0000313" key="1">
    <source>
        <dbReference type="EMBL" id="GAA4007968.1"/>
    </source>
</evidence>
<reference evidence="2" key="1">
    <citation type="journal article" date="2019" name="Int. J. Syst. Evol. Microbiol.">
        <title>The Global Catalogue of Microorganisms (GCM) 10K type strain sequencing project: providing services to taxonomists for standard genome sequencing and annotation.</title>
        <authorList>
            <consortium name="The Broad Institute Genomics Platform"/>
            <consortium name="The Broad Institute Genome Sequencing Center for Infectious Disease"/>
            <person name="Wu L."/>
            <person name="Ma J."/>
        </authorList>
    </citation>
    <scope>NUCLEOTIDE SEQUENCE [LARGE SCALE GENOMIC DNA]</scope>
    <source>
        <strain evidence="2">JCM 16603</strain>
    </source>
</reference>
<name>A0ABP7S7X4_9SPHN</name>